<dbReference type="EMBL" id="KI912119">
    <property type="protein sequence ID" value="ETS75034.1"/>
    <property type="molecule type" value="Genomic_DNA"/>
</dbReference>
<dbReference type="InterPro" id="IPR001077">
    <property type="entry name" value="COMT_C"/>
</dbReference>
<reference evidence="6" key="1">
    <citation type="journal article" date="2015" name="BMC Genomics">
        <title>Genomic and transcriptomic analysis of the endophytic fungus Pestalotiopsis fici reveals its lifestyle and high potential for synthesis of natural products.</title>
        <authorList>
            <person name="Wang X."/>
            <person name="Zhang X."/>
            <person name="Liu L."/>
            <person name="Xiang M."/>
            <person name="Wang W."/>
            <person name="Sun X."/>
            <person name="Che Y."/>
            <person name="Guo L."/>
            <person name="Liu G."/>
            <person name="Guo L."/>
            <person name="Wang C."/>
            <person name="Yin W.B."/>
            <person name="Stadler M."/>
            <person name="Zhang X."/>
            <person name="Liu X."/>
        </authorList>
    </citation>
    <scope>NUCLEOTIDE SEQUENCE [LARGE SCALE GENOMIC DNA]</scope>
    <source>
        <strain evidence="6">W106-1 / CGMCC3.15140</strain>
    </source>
</reference>
<organism evidence="5 6">
    <name type="scientific">Pestalotiopsis fici (strain W106-1 / CGMCC3.15140)</name>
    <dbReference type="NCBI Taxonomy" id="1229662"/>
    <lineage>
        <taxon>Eukaryota</taxon>
        <taxon>Fungi</taxon>
        <taxon>Dikarya</taxon>
        <taxon>Ascomycota</taxon>
        <taxon>Pezizomycotina</taxon>
        <taxon>Sordariomycetes</taxon>
        <taxon>Xylariomycetidae</taxon>
        <taxon>Amphisphaeriales</taxon>
        <taxon>Sporocadaceae</taxon>
        <taxon>Pestalotiopsis</taxon>
    </lineage>
</organism>
<evidence type="ECO:0000313" key="5">
    <source>
        <dbReference type="EMBL" id="ETS75034.1"/>
    </source>
</evidence>
<dbReference type="KEGG" id="pfy:PFICI_13518"/>
<dbReference type="PROSITE" id="PS51683">
    <property type="entry name" value="SAM_OMT_II"/>
    <property type="match status" value="1"/>
</dbReference>
<gene>
    <name evidence="5" type="ORF">PFICI_13518</name>
</gene>
<evidence type="ECO:0000256" key="2">
    <source>
        <dbReference type="ARBA" id="ARBA00022679"/>
    </source>
</evidence>
<accession>W3WMP3</accession>
<keyword evidence="1" id="KW-0489">Methyltransferase</keyword>
<keyword evidence="2" id="KW-0808">Transferase</keyword>
<sequence length="410" mass="45764">MAPALDDAETISLLDSIQVEAFSSDAGRYAAKEAARRLLARLETPFERAWELGFETPVLLSGLQVCQDLGIWAKWLEEETAHPGGPKTLENLLAMATRPVEPNLLRRFVRHIAAVHILEEVGPDTWKSTPFSRAMGDPVSYLDQTVQCGMDHTVPCGMNLAKFLPKYDYKEPLDIAEFDNYRDMSGDDFFTYCQKHTGAGGSFIGLMAALRNHKMDWTQVYDTTRLTEGANLQDDSNKGNPAPLLVDVGGAHGLDSARFLAKHPELPAGAVVLQDLPDVIEKHIRQELDERITRMPYDFFTPQPVRGARAYFFHAVPHDWPDADCVRIFENVKAAMTKGYSKLIIYEIVLPAQGASSMMTTMDLQLMACTSGLERTEEHWRKLLGGMGFQVVSISRHPRALESVIEAELV</sequence>
<dbReference type="InParanoid" id="W3WMP3"/>
<dbReference type="SUPFAM" id="SSF46785">
    <property type="entry name" value="Winged helix' DNA-binding domain"/>
    <property type="match status" value="1"/>
</dbReference>
<dbReference type="OMA" id="TGHMEAW"/>
<evidence type="ECO:0000256" key="1">
    <source>
        <dbReference type="ARBA" id="ARBA00022603"/>
    </source>
</evidence>
<dbReference type="InterPro" id="IPR036390">
    <property type="entry name" value="WH_DNA-bd_sf"/>
</dbReference>
<dbReference type="Gene3D" id="1.10.10.10">
    <property type="entry name" value="Winged helix-like DNA-binding domain superfamily/Winged helix DNA-binding domain"/>
    <property type="match status" value="1"/>
</dbReference>
<dbReference type="Gene3D" id="3.40.50.150">
    <property type="entry name" value="Vaccinia Virus protein VP39"/>
    <property type="match status" value="1"/>
</dbReference>
<evidence type="ECO:0000256" key="3">
    <source>
        <dbReference type="ARBA" id="ARBA00022691"/>
    </source>
</evidence>
<dbReference type="HOGENOM" id="CLU_005533_5_0_1"/>
<keyword evidence="3" id="KW-0949">S-adenosyl-L-methionine</keyword>
<dbReference type="InterPro" id="IPR036388">
    <property type="entry name" value="WH-like_DNA-bd_sf"/>
</dbReference>
<dbReference type="eggNOG" id="KOG3178">
    <property type="taxonomic scope" value="Eukaryota"/>
</dbReference>
<protein>
    <recommendedName>
        <fullName evidence="4">O-methyltransferase C-terminal domain-containing protein</fullName>
    </recommendedName>
</protein>
<keyword evidence="6" id="KW-1185">Reference proteome</keyword>
<dbReference type="PANTHER" id="PTHR43712">
    <property type="entry name" value="PUTATIVE (AFU_ORTHOLOGUE AFUA_4G14580)-RELATED"/>
    <property type="match status" value="1"/>
</dbReference>
<dbReference type="GO" id="GO:0008171">
    <property type="term" value="F:O-methyltransferase activity"/>
    <property type="evidence" value="ECO:0007669"/>
    <property type="project" value="InterPro"/>
</dbReference>
<dbReference type="GeneID" id="19278531"/>
<proteinExistence type="predicted"/>
<dbReference type="Pfam" id="PF00891">
    <property type="entry name" value="Methyltransf_2"/>
    <property type="match status" value="1"/>
</dbReference>
<dbReference type="Proteomes" id="UP000030651">
    <property type="component" value="Unassembled WGS sequence"/>
</dbReference>
<dbReference type="InterPro" id="IPR029063">
    <property type="entry name" value="SAM-dependent_MTases_sf"/>
</dbReference>
<dbReference type="OrthoDB" id="1535081at2759"/>
<dbReference type="InterPro" id="IPR016461">
    <property type="entry name" value="COMT-like"/>
</dbReference>
<dbReference type="SUPFAM" id="SSF53335">
    <property type="entry name" value="S-adenosyl-L-methionine-dependent methyltransferases"/>
    <property type="match status" value="1"/>
</dbReference>
<dbReference type="PANTHER" id="PTHR43712:SF8">
    <property type="entry name" value="O-METHYLTRANSFERASE AF390-400"/>
    <property type="match status" value="1"/>
</dbReference>
<evidence type="ECO:0000259" key="4">
    <source>
        <dbReference type="Pfam" id="PF00891"/>
    </source>
</evidence>
<evidence type="ECO:0000313" key="6">
    <source>
        <dbReference type="Proteomes" id="UP000030651"/>
    </source>
</evidence>
<dbReference type="RefSeq" id="XP_007840290.1">
    <property type="nucleotide sequence ID" value="XM_007842099.1"/>
</dbReference>
<dbReference type="GO" id="GO:0032259">
    <property type="term" value="P:methylation"/>
    <property type="evidence" value="ECO:0007669"/>
    <property type="project" value="UniProtKB-KW"/>
</dbReference>
<dbReference type="AlphaFoldDB" id="W3WMP3"/>
<name>W3WMP3_PESFW</name>
<feature type="domain" description="O-methyltransferase C-terminal" evidence="4">
    <location>
        <begin position="241"/>
        <end position="390"/>
    </location>
</feature>